<dbReference type="Gene3D" id="3.40.50.12780">
    <property type="entry name" value="N-terminal domain of ligase-like"/>
    <property type="match status" value="1"/>
</dbReference>
<organism evidence="1 2">
    <name type="scientific">Pseudoalteromonas amylolytica</name>
    <dbReference type="NCBI Taxonomy" id="1859457"/>
    <lineage>
        <taxon>Bacteria</taxon>
        <taxon>Pseudomonadati</taxon>
        <taxon>Pseudomonadota</taxon>
        <taxon>Gammaproteobacteria</taxon>
        <taxon>Alteromonadales</taxon>
        <taxon>Pseudoalteromonadaceae</taxon>
        <taxon>Pseudoalteromonas</taxon>
    </lineage>
</organism>
<dbReference type="SUPFAM" id="SSF56801">
    <property type="entry name" value="Acetyl-CoA synthetase-like"/>
    <property type="match status" value="1"/>
</dbReference>
<protein>
    <recommendedName>
        <fullName evidence="3">AMP-dependent synthetase/ligase domain-containing protein</fullName>
    </recommendedName>
</protein>
<accession>A0A1S1MNV7</accession>
<dbReference type="InterPro" id="IPR042099">
    <property type="entry name" value="ANL_N_sf"/>
</dbReference>
<reference evidence="1 2" key="1">
    <citation type="submission" date="2016-09" db="EMBL/GenBank/DDBJ databases">
        <title>Pseudoalteromonas amylolytica sp. nov., isolated from the surface seawater.</title>
        <authorList>
            <person name="Wu Y.-H."/>
            <person name="Cheng H."/>
            <person name="Jin X.-B."/>
            <person name="Wang C.-S."/>
            <person name="Xu X.-W."/>
        </authorList>
    </citation>
    <scope>NUCLEOTIDE SEQUENCE [LARGE SCALE GENOMIC DNA]</scope>
    <source>
        <strain evidence="1 2">JW1</strain>
    </source>
</reference>
<evidence type="ECO:0008006" key="3">
    <source>
        <dbReference type="Google" id="ProtNLM"/>
    </source>
</evidence>
<dbReference type="AlphaFoldDB" id="A0A1S1MNV7"/>
<dbReference type="PANTHER" id="PTHR36932">
    <property type="entry name" value="CAPSULAR POLYSACCHARIDE BIOSYNTHESIS PROTEIN"/>
    <property type="match status" value="1"/>
</dbReference>
<dbReference type="STRING" id="1859457.BET10_20250"/>
<dbReference type="PANTHER" id="PTHR36932:SF1">
    <property type="entry name" value="CAPSULAR POLYSACCHARIDE BIOSYNTHESIS PROTEIN"/>
    <property type="match status" value="1"/>
</dbReference>
<gene>
    <name evidence="1" type="ORF">BET10_20250</name>
</gene>
<dbReference type="EMBL" id="MKJU01000032">
    <property type="protein sequence ID" value="OHU87282.1"/>
    <property type="molecule type" value="Genomic_DNA"/>
</dbReference>
<name>A0A1S1MNV7_9GAMM</name>
<keyword evidence="2" id="KW-1185">Reference proteome</keyword>
<dbReference type="InterPro" id="IPR053158">
    <property type="entry name" value="CapK_Type1_Caps_Biosynth"/>
</dbReference>
<evidence type="ECO:0000313" key="1">
    <source>
        <dbReference type="EMBL" id="OHU87282.1"/>
    </source>
</evidence>
<sequence length="435" mass="49213">MVVDVAFKKIKNELDYAYNNTGFFRKHLDQAGLTLADITQPSDLLKIPPTVKRNYRQGFPASVIASGYNLKSPYVMRFQSSGTEGDRLVSVVLSYDLARRQASCISVNPAFSSLWKPGLKLRTCRFAAPNCSDVECANPNSTMESRMLPDGTLVLPVYHDLLTTPEHMIHRALDEIEQYDPHLLFVDPTHFAFLIRAMKKAGRVPHKKEGFCIMSGYTLCTQVARRQIKECFGDKVAFADMLGMSELGYIGFECPAGHQHINTKDYHIEFIKDGQLAKPGELAEMVITTLGDRLSPHIRYATGDLYRLSPEPCPCGDSAPMVRHEGRVKNVLWLNDGSLITPRELDDLIGPAPWIDMYQMNQLDDDEFSFHYMSNDAWTQQLEDELVEMLKDTLKTRNIHCSTTNYLPADRGGKFMSCVSSVAVRDEKRRLISWI</sequence>
<comment type="caution">
    <text evidence="1">The sequence shown here is derived from an EMBL/GenBank/DDBJ whole genome shotgun (WGS) entry which is preliminary data.</text>
</comment>
<proteinExistence type="predicted"/>
<evidence type="ECO:0000313" key="2">
    <source>
        <dbReference type="Proteomes" id="UP000179786"/>
    </source>
</evidence>
<dbReference type="Proteomes" id="UP000179786">
    <property type="component" value="Unassembled WGS sequence"/>
</dbReference>